<sequence length="330" mass="35597">MSGVDEVLGLNGDEVTEVLATAALAPSLYNSQPWRFRLAHDRIELHPDPARRMPATDPGDRELRLACGAALFNLRLALRARGIRPLVTLIPGADAPGALAIVRHGGLRDFDDETRRLVAAVPRRRTDRRPFRAAPVPTAHRHALVRAAERERSWLHAVTDRGERARLQALVAEAHRVQAEDPAARAELAAWTGPRGADGVPPASAGVRPAPQDEWALRDFGGVERVPGKDYEPDPLVVVLCSFTDGPLAELQAGQALQRVLLTATDLGLAASFLSQAVEVRSVRQELRHSIGGAVVPQSVLRVGFGSPVPPTPRRAVEDLLLEGVPTTGR</sequence>
<comment type="caution">
    <text evidence="1">The sequence shown here is derived from an EMBL/GenBank/DDBJ whole genome shotgun (WGS) entry which is preliminary data.</text>
</comment>
<evidence type="ECO:0000313" key="1">
    <source>
        <dbReference type="EMBL" id="MDR6592417.1"/>
    </source>
</evidence>
<gene>
    <name evidence="1" type="ORF">J2S66_000801</name>
</gene>
<protein>
    <submittedName>
        <fullName evidence="1">Nitroreductase</fullName>
    </submittedName>
</protein>
<name>A0ABU1PP23_9PSEU</name>
<accession>A0ABU1PP23</accession>
<organism evidence="1 2">
    <name type="scientific">Saccharothrix longispora</name>
    <dbReference type="NCBI Taxonomy" id="33920"/>
    <lineage>
        <taxon>Bacteria</taxon>
        <taxon>Bacillati</taxon>
        <taxon>Actinomycetota</taxon>
        <taxon>Actinomycetes</taxon>
        <taxon>Pseudonocardiales</taxon>
        <taxon>Pseudonocardiaceae</taxon>
        <taxon>Saccharothrix</taxon>
    </lineage>
</organism>
<dbReference type="Gene3D" id="3.40.109.10">
    <property type="entry name" value="NADH Oxidase"/>
    <property type="match status" value="1"/>
</dbReference>
<reference evidence="1 2" key="1">
    <citation type="submission" date="2023-07" db="EMBL/GenBank/DDBJ databases">
        <title>Sequencing the genomes of 1000 actinobacteria strains.</title>
        <authorList>
            <person name="Klenk H.-P."/>
        </authorList>
    </citation>
    <scope>NUCLEOTIDE SEQUENCE [LARGE SCALE GENOMIC DNA]</scope>
    <source>
        <strain evidence="1 2">DSM 43749</strain>
    </source>
</reference>
<dbReference type="InterPro" id="IPR050627">
    <property type="entry name" value="Nitroreductase/BluB"/>
</dbReference>
<dbReference type="PANTHER" id="PTHR23026:SF123">
    <property type="entry name" value="NAD(P)H NITROREDUCTASE RV3131-RELATED"/>
    <property type="match status" value="1"/>
</dbReference>
<proteinExistence type="predicted"/>
<keyword evidence="2" id="KW-1185">Reference proteome</keyword>
<dbReference type="Proteomes" id="UP001268819">
    <property type="component" value="Unassembled WGS sequence"/>
</dbReference>
<dbReference type="NCBIfam" id="NF047509">
    <property type="entry name" value="Rv3131_FMN_oxido"/>
    <property type="match status" value="1"/>
</dbReference>
<evidence type="ECO:0000313" key="2">
    <source>
        <dbReference type="Proteomes" id="UP001268819"/>
    </source>
</evidence>
<dbReference type="InterPro" id="IPR000415">
    <property type="entry name" value="Nitroreductase-like"/>
</dbReference>
<dbReference type="SUPFAM" id="SSF55469">
    <property type="entry name" value="FMN-dependent nitroreductase-like"/>
    <property type="match status" value="2"/>
</dbReference>
<dbReference type="EMBL" id="JAVDSG010000001">
    <property type="protein sequence ID" value="MDR6592417.1"/>
    <property type="molecule type" value="Genomic_DNA"/>
</dbReference>
<dbReference type="PANTHER" id="PTHR23026">
    <property type="entry name" value="NADPH NITROREDUCTASE"/>
    <property type="match status" value="1"/>
</dbReference>
<dbReference type="RefSeq" id="WP_310303928.1">
    <property type="nucleotide sequence ID" value="NZ_BAAAXB010000001.1"/>
</dbReference>